<name>A0A1Q8SQV6_9GAMM</name>
<proteinExistence type="inferred from homology"/>
<sequence>MQLVIISGRSGSGKSIALQALEDLGYYAIDNLPANLLAPLIDELRSAPPTRPNVAVSIDARNLPEALERFPVLLDAVRERGIDTQVVYLTADAKILLERYSATRRRHPLTRGNDMTLAEAIDHEQEYLAPIRRMADLVIDTQGLSVHDLRARIGEQVARHTGGRLTLTFESFGFKRGVPLDADMVFDARCLPNPFWDPGLRAFDGRDPQIVEFLESYSDVHAMAGDIHAWLDRWLPAYLASHRSYLTVAIGCTGGQHRSVYLIERLARHFHHESADIRLRHRELGIQTALSPASRPRETALQDAPLQNAGSPKRDADT</sequence>
<dbReference type="AlphaFoldDB" id="A0A1Q8SQV6"/>
<dbReference type="Gene3D" id="3.40.50.300">
    <property type="entry name" value="P-loop containing nucleotide triphosphate hydrolases"/>
    <property type="match status" value="1"/>
</dbReference>
<dbReference type="PANTHER" id="PTHR30448:SF0">
    <property type="entry name" value="RNASE ADAPTER PROTEIN RAPZ"/>
    <property type="match status" value="1"/>
</dbReference>
<dbReference type="SUPFAM" id="SSF52540">
    <property type="entry name" value="P-loop containing nucleoside triphosphate hydrolases"/>
    <property type="match status" value="1"/>
</dbReference>
<evidence type="ECO:0000256" key="1">
    <source>
        <dbReference type="ARBA" id="ARBA00022741"/>
    </source>
</evidence>
<evidence type="ECO:0000259" key="6">
    <source>
        <dbReference type="Pfam" id="PF03668"/>
    </source>
</evidence>
<evidence type="ECO:0000313" key="9">
    <source>
        <dbReference type="Proteomes" id="UP000186878"/>
    </source>
</evidence>
<dbReference type="NCBIfam" id="NF003828">
    <property type="entry name" value="PRK05416.1"/>
    <property type="match status" value="1"/>
</dbReference>
<reference evidence="8 9" key="1">
    <citation type="submission" date="2016-12" db="EMBL/GenBank/DDBJ databases">
        <title>Draft genome sequences of strains Salinicola socius SMB35, Salinicola sp. MH3R3-1 and Chromohalobacter sp. SMB17 from the Verkhnekamsk potash mining region of Russia.</title>
        <authorList>
            <person name="Mavrodi D.V."/>
            <person name="Olsson B.E."/>
            <person name="Korsakova E.S."/>
            <person name="Pyankova A."/>
            <person name="Mavrodi O.V."/>
            <person name="Plotnikova E.G."/>
        </authorList>
    </citation>
    <scope>NUCLEOTIDE SEQUENCE [LARGE SCALE GENOMIC DNA]</scope>
    <source>
        <strain evidence="8 9">SMB35</strain>
    </source>
</reference>
<dbReference type="InterPro" id="IPR005337">
    <property type="entry name" value="RapZ-like"/>
</dbReference>
<feature type="region of interest" description="Disordered" evidence="5">
    <location>
        <begin position="292"/>
        <end position="318"/>
    </location>
</feature>
<evidence type="ECO:0000256" key="5">
    <source>
        <dbReference type="SAM" id="MobiDB-lite"/>
    </source>
</evidence>
<dbReference type="InterPro" id="IPR027417">
    <property type="entry name" value="P-loop_NTPase"/>
</dbReference>
<feature type="binding site" evidence="4">
    <location>
        <begin position="59"/>
        <end position="62"/>
    </location>
    <ligand>
        <name>GTP</name>
        <dbReference type="ChEBI" id="CHEBI:37565"/>
    </ligand>
</feature>
<feature type="domain" description="RapZ C-terminal" evidence="7">
    <location>
        <begin position="166"/>
        <end position="284"/>
    </location>
</feature>
<keyword evidence="9" id="KW-1185">Reference proteome</keyword>
<feature type="domain" description="RapZ-like N-terminal" evidence="6">
    <location>
        <begin position="1"/>
        <end position="157"/>
    </location>
</feature>
<evidence type="ECO:0000256" key="4">
    <source>
        <dbReference type="HAMAP-Rule" id="MF_00636"/>
    </source>
</evidence>
<evidence type="ECO:0000256" key="3">
    <source>
        <dbReference type="ARBA" id="ARBA00023134"/>
    </source>
</evidence>
<dbReference type="InterPro" id="IPR053931">
    <property type="entry name" value="RapZ_C"/>
</dbReference>
<organism evidence="8 9">
    <name type="scientific">Salinicola socius</name>
    <dbReference type="NCBI Taxonomy" id="404433"/>
    <lineage>
        <taxon>Bacteria</taxon>
        <taxon>Pseudomonadati</taxon>
        <taxon>Pseudomonadota</taxon>
        <taxon>Gammaproteobacteria</taxon>
        <taxon>Oceanospirillales</taxon>
        <taxon>Halomonadaceae</taxon>
        <taxon>Salinicola</taxon>
    </lineage>
</organism>
<dbReference type="GO" id="GO:0005524">
    <property type="term" value="F:ATP binding"/>
    <property type="evidence" value="ECO:0007669"/>
    <property type="project" value="UniProtKB-UniRule"/>
</dbReference>
<dbReference type="Pfam" id="PF22740">
    <property type="entry name" value="PapZ_C"/>
    <property type="match status" value="1"/>
</dbReference>
<dbReference type="Proteomes" id="UP000186878">
    <property type="component" value="Unassembled WGS sequence"/>
</dbReference>
<dbReference type="RefSeq" id="WP_075570602.1">
    <property type="nucleotide sequence ID" value="NZ_MSDO01000019.1"/>
</dbReference>
<evidence type="ECO:0000259" key="7">
    <source>
        <dbReference type="Pfam" id="PF22740"/>
    </source>
</evidence>
<dbReference type="OrthoDB" id="9784461at2"/>
<dbReference type="PANTHER" id="PTHR30448">
    <property type="entry name" value="RNASE ADAPTER PROTEIN RAPZ"/>
    <property type="match status" value="1"/>
</dbReference>
<gene>
    <name evidence="8" type="ORF">BTW07_13035</name>
</gene>
<dbReference type="STRING" id="404433.BTW07_13035"/>
<keyword evidence="3 4" id="KW-0342">GTP-binding</keyword>
<dbReference type="InterPro" id="IPR053930">
    <property type="entry name" value="RapZ-like_N"/>
</dbReference>
<dbReference type="PIRSF" id="PIRSF005052">
    <property type="entry name" value="P-loopkin"/>
    <property type="match status" value="1"/>
</dbReference>
<keyword evidence="2 4" id="KW-0067">ATP-binding</keyword>
<protein>
    <submittedName>
        <fullName evidence="8">RNase adaptor protein RapZ</fullName>
    </submittedName>
</protein>
<evidence type="ECO:0000313" key="8">
    <source>
        <dbReference type="EMBL" id="OLO03804.1"/>
    </source>
</evidence>
<comment type="caution">
    <text evidence="8">The sequence shown here is derived from an EMBL/GenBank/DDBJ whole genome shotgun (WGS) entry which is preliminary data.</text>
</comment>
<dbReference type="Pfam" id="PF03668">
    <property type="entry name" value="RapZ-like_N"/>
    <property type="match status" value="1"/>
</dbReference>
<evidence type="ECO:0000256" key="2">
    <source>
        <dbReference type="ARBA" id="ARBA00022840"/>
    </source>
</evidence>
<dbReference type="GO" id="GO:0005525">
    <property type="term" value="F:GTP binding"/>
    <property type="evidence" value="ECO:0007669"/>
    <property type="project" value="UniProtKB-UniRule"/>
</dbReference>
<dbReference type="EMBL" id="MSDO01000019">
    <property type="protein sequence ID" value="OLO03804.1"/>
    <property type="molecule type" value="Genomic_DNA"/>
</dbReference>
<keyword evidence="1 4" id="KW-0547">Nucleotide-binding</keyword>
<dbReference type="HAMAP" id="MF_00636">
    <property type="entry name" value="RapZ_like"/>
    <property type="match status" value="1"/>
</dbReference>
<accession>A0A1Q8SQV6</accession>
<feature type="binding site" evidence="4">
    <location>
        <begin position="8"/>
        <end position="15"/>
    </location>
    <ligand>
        <name>ATP</name>
        <dbReference type="ChEBI" id="CHEBI:30616"/>
    </ligand>
</feature>